<dbReference type="GO" id="GO:0032049">
    <property type="term" value="P:cardiolipin biosynthetic process"/>
    <property type="evidence" value="ECO:0007669"/>
    <property type="project" value="InterPro"/>
</dbReference>
<evidence type="ECO:0000313" key="21">
    <source>
        <dbReference type="EMBL" id="CBY12078.1"/>
    </source>
</evidence>
<keyword evidence="10" id="KW-0808">Transferase</keyword>
<dbReference type="EMBL" id="FN653105">
    <property type="protein sequence ID" value="CBY12078.1"/>
    <property type="molecule type" value="Genomic_DNA"/>
</dbReference>
<keyword evidence="11" id="KW-0548">Nucleotidyltransferase</keyword>
<evidence type="ECO:0000256" key="4">
    <source>
        <dbReference type="ARBA" id="ARBA00005119"/>
    </source>
</evidence>
<evidence type="ECO:0000256" key="14">
    <source>
        <dbReference type="ARBA" id="ARBA00023098"/>
    </source>
</evidence>
<evidence type="ECO:0000256" key="1">
    <source>
        <dbReference type="ARBA" id="ARBA00001946"/>
    </source>
</evidence>
<comment type="cofactor">
    <cofactor evidence="1">
        <name>Mg(2+)</name>
        <dbReference type="ChEBI" id="CHEBI:18420"/>
    </cofactor>
</comment>
<evidence type="ECO:0000256" key="13">
    <source>
        <dbReference type="ARBA" id="ARBA00022842"/>
    </source>
</evidence>
<keyword evidence="17" id="KW-0594">Phospholipid biosynthesis</keyword>
<comment type="pathway">
    <text evidence="5">Lipid metabolism.</text>
</comment>
<keyword evidence="12" id="KW-0999">Mitochondrion inner membrane</keyword>
<dbReference type="Proteomes" id="UP000001307">
    <property type="component" value="Unassembled WGS sequence"/>
</dbReference>
<accession>E4XQJ2</accession>
<proteinExistence type="inferred from homology"/>
<dbReference type="Pfam" id="PF09139">
    <property type="entry name" value="Tam41_Mmp37"/>
    <property type="match status" value="1"/>
</dbReference>
<keyword evidence="16" id="KW-0472">Membrane</keyword>
<comment type="function">
    <text evidence="2">Catalyzes the conversion of phosphatidic acid (PA) to CDP-diacylglycerol (CDP-DAG), an essential intermediate in the synthesis of phosphatidylglycerol, cardiolipin and phosphatidylinositol.</text>
</comment>
<dbReference type="EC" id="2.7.7.41" evidence="7"/>
<keyword evidence="22" id="KW-1185">Reference proteome</keyword>
<evidence type="ECO:0000256" key="9">
    <source>
        <dbReference type="ARBA" id="ARBA00022516"/>
    </source>
</evidence>
<evidence type="ECO:0000256" key="8">
    <source>
        <dbReference type="ARBA" id="ARBA00018337"/>
    </source>
</evidence>
<evidence type="ECO:0000256" key="20">
    <source>
        <dbReference type="ARBA" id="ARBA00031502"/>
    </source>
</evidence>
<evidence type="ECO:0000256" key="18">
    <source>
        <dbReference type="ARBA" id="ARBA00023264"/>
    </source>
</evidence>
<gene>
    <name evidence="21" type="ORF">GSOID_T00017945001</name>
</gene>
<dbReference type="OrthoDB" id="341477at2759"/>
<comment type="pathway">
    <text evidence="4">Phospholipid metabolism; CDP-diacylglycerol biosynthesis; CDP-diacylglycerol from sn-glycerol 3-phosphate: step 3/3.</text>
</comment>
<dbReference type="GO" id="GO:0005743">
    <property type="term" value="C:mitochondrial inner membrane"/>
    <property type="evidence" value="ECO:0007669"/>
    <property type="project" value="UniProtKB-SubCell"/>
</dbReference>
<organism evidence="21">
    <name type="scientific">Oikopleura dioica</name>
    <name type="common">Tunicate</name>
    <dbReference type="NCBI Taxonomy" id="34765"/>
    <lineage>
        <taxon>Eukaryota</taxon>
        <taxon>Metazoa</taxon>
        <taxon>Chordata</taxon>
        <taxon>Tunicata</taxon>
        <taxon>Appendicularia</taxon>
        <taxon>Copelata</taxon>
        <taxon>Oikopleuridae</taxon>
        <taxon>Oikopleura</taxon>
    </lineage>
</organism>
<keyword evidence="14" id="KW-0443">Lipid metabolism</keyword>
<evidence type="ECO:0000256" key="7">
    <source>
        <dbReference type="ARBA" id="ARBA00012487"/>
    </source>
</evidence>
<keyword evidence="9" id="KW-0444">Lipid biosynthesis</keyword>
<protein>
    <recommendedName>
        <fullName evidence="8">Phosphatidate cytidylyltransferase, mitochondrial</fullName>
        <ecNumber evidence="7">2.7.7.41</ecNumber>
    </recommendedName>
    <alternativeName>
        <fullName evidence="19">CDP-diacylglycerol synthase</fullName>
    </alternativeName>
    <alternativeName>
        <fullName evidence="20">Mitochondrial translocator assembly and maintenance protein 41 homolog</fullName>
    </alternativeName>
</protein>
<comment type="subcellular location">
    <subcellularLocation>
        <location evidence="3">Mitochondrion inner membrane</location>
        <topology evidence="3">Peripheral membrane protein</topology>
        <orientation evidence="3">Matrix side</orientation>
    </subcellularLocation>
</comment>
<evidence type="ECO:0000256" key="17">
    <source>
        <dbReference type="ARBA" id="ARBA00023209"/>
    </source>
</evidence>
<keyword evidence="18" id="KW-1208">Phospholipid metabolism</keyword>
<dbReference type="PANTHER" id="PTHR13619">
    <property type="entry name" value="PHOSPHATIDATE CYTIDYLYLTRANSFERASE, MITOCHONDRIAL"/>
    <property type="match status" value="1"/>
</dbReference>
<reference evidence="21" key="1">
    <citation type="journal article" date="2010" name="Science">
        <title>Plasticity of animal genome architecture unmasked by rapid evolution of a pelagic tunicate.</title>
        <authorList>
            <person name="Denoeud F."/>
            <person name="Henriet S."/>
            <person name="Mungpakdee S."/>
            <person name="Aury J.M."/>
            <person name="Da Silva C."/>
            <person name="Brinkmann H."/>
            <person name="Mikhaleva J."/>
            <person name="Olsen L.C."/>
            <person name="Jubin C."/>
            <person name="Canestro C."/>
            <person name="Bouquet J.M."/>
            <person name="Danks G."/>
            <person name="Poulain J."/>
            <person name="Campsteijn C."/>
            <person name="Adamski M."/>
            <person name="Cross I."/>
            <person name="Yadetie F."/>
            <person name="Muffato M."/>
            <person name="Louis A."/>
            <person name="Butcher S."/>
            <person name="Tsagkogeorga G."/>
            <person name="Konrad A."/>
            <person name="Singh S."/>
            <person name="Jensen M.F."/>
            <person name="Cong E.H."/>
            <person name="Eikeseth-Otteraa H."/>
            <person name="Noel B."/>
            <person name="Anthouard V."/>
            <person name="Porcel B.M."/>
            <person name="Kachouri-Lafond R."/>
            <person name="Nishino A."/>
            <person name="Ugolini M."/>
            <person name="Chourrout P."/>
            <person name="Nishida H."/>
            <person name="Aasland R."/>
            <person name="Huzurbazar S."/>
            <person name="Westhof E."/>
            <person name="Delsuc F."/>
            <person name="Lehrach H."/>
            <person name="Reinhardt R."/>
            <person name="Weissenbach J."/>
            <person name="Roy S.W."/>
            <person name="Artiguenave F."/>
            <person name="Postlethwait J.H."/>
            <person name="Manak J.R."/>
            <person name="Thompson E.M."/>
            <person name="Jaillon O."/>
            <person name="Du Pasquier L."/>
            <person name="Boudinot P."/>
            <person name="Liberles D.A."/>
            <person name="Volff J.N."/>
            <person name="Philippe H."/>
            <person name="Lenhard B."/>
            <person name="Roest Crollius H."/>
            <person name="Wincker P."/>
            <person name="Chourrout D."/>
        </authorList>
    </citation>
    <scope>NUCLEOTIDE SEQUENCE [LARGE SCALE GENOMIC DNA]</scope>
</reference>
<name>E4XQJ2_OIKDI</name>
<dbReference type="FunCoup" id="E4XQJ2">
    <property type="interactions" value="55"/>
</dbReference>
<keyword evidence="13" id="KW-0460">Magnesium</keyword>
<dbReference type="InterPro" id="IPR015222">
    <property type="entry name" value="Tam41"/>
</dbReference>
<evidence type="ECO:0000256" key="16">
    <source>
        <dbReference type="ARBA" id="ARBA00023136"/>
    </source>
</evidence>
<dbReference type="GO" id="GO:0016024">
    <property type="term" value="P:CDP-diacylglycerol biosynthetic process"/>
    <property type="evidence" value="ECO:0007669"/>
    <property type="project" value="UniProtKB-UniPathway"/>
</dbReference>
<evidence type="ECO:0000256" key="15">
    <source>
        <dbReference type="ARBA" id="ARBA00023128"/>
    </source>
</evidence>
<dbReference type="GO" id="GO:0004605">
    <property type="term" value="F:phosphatidate cytidylyltransferase activity"/>
    <property type="evidence" value="ECO:0007669"/>
    <property type="project" value="UniProtKB-EC"/>
</dbReference>
<comment type="similarity">
    <text evidence="6">Belongs to the TAM41 family.</text>
</comment>
<dbReference type="UniPathway" id="UPA00557">
    <property type="reaction ID" value="UER00614"/>
</dbReference>
<evidence type="ECO:0000256" key="5">
    <source>
        <dbReference type="ARBA" id="ARBA00005189"/>
    </source>
</evidence>
<sequence length="322" mass="36217">MSIVRDLMKRFPTRLVRTGFGYGSSVFPQKGNDGKDRQIDMILIVDDVAKFHQTNMKVNKKDYSYLMRFGGSEIVTSCNKKAAGLFFNPFVETDLGVLKYGVISTERAVDDLENWTSLYLSGRLHKPVKFCTPNHPNDDLDLSQSLPSLEDPVGRALRLNLYSAIRTALMLNLHSYHSKSTTLDDVLLNICKLSTQGFEDSQKVNKIFEGSYDNLKSLYESRINEMAGLEYNFSNGQIDIDTSAAVITKQVENLPSALYPLRIADLAPYDHISLKQYLLPRMEEIVRSSSTSQTTVNAITAGPSKSIRYAYAKLKKAQKSKK</sequence>
<evidence type="ECO:0000256" key="11">
    <source>
        <dbReference type="ARBA" id="ARBA00022695"/>
    </source>
</evidence>
<dbReference type="InParanoid" id="E4XQJ2"/>
<evidence type="ECO:0000256" key="3">
    <source>
        <dbReference type="ARBA" id="ARBA00004443"/>
    </source>
</evidence>
<evidence type="ECO:0000256" key="10">
    <source>
        <dbReference type="ARBA" id="ARBA00022679"/>
    </source>
</evidence>
<dbReference type="AlphaFoldDB" id="E4XQJ2"/>
<evidence type="ECO:0000313" key="22">
    <source>
        <dbReference type="Proteomes" id="UP000001307"/>
    </source>
</evidence>
<dbReference type="PANTHER" id="PTHR13619:SF0">
    <property type="entry name" value="PHOSPHATIDATE CYTIDYLYLTRANSFERASE, MITOCHONDRIAL"/>
    <property type="match status" value="1"/>
</dbReference>
<keyword evidence="15" id="KW-0496">Mitochondrion</keyword>
<evidence type="ECO:0000256" key="6">
    <source>
        <dbReference type="ARBA" id="ARBA00005458"/>
    </source>
</evidence>
<evidence type="ECO:0000256" key="2">
    <source>
        <dbReference type="ARBA" id="ARBA00003203"/>
    </source>
</evidence>
<evidence type="ECO:0000256" key="12">
    <source>
        <dbReference type="ARBA" id="ARBA00022792"/>
    </source>
</evidence>
<evidence type="ECO:0000256" key="19">
    <source>
        <dbReference type="ARBA" id="ARBA00029893"/>
    </source>
</evidence>